<dbReference type="InterPro" id="IPR051199">
    <property type="entry name" value="LPS_LOS_Heptosyltrfase"/>
</dbReference>
<dbReference type="InterPro" id="IPR002201">
    <property type="entry name" value="Glyco_trans_9"/>
</dbReference>
<dbReference type="GO" id="GO:0008713">
    <property type="term" value="F:ADP-heptose-lipopolysaccharide heptosyltransferase activity"/>
    <property type="evidence" value="ECO:0007669"/>
    <property type="project" value="TreeGrafter"/>
</dbReference>
<dbReference type="Gene3D" id="3.40.50.2000">
    <property type="entry name" value="Glycogen Phosphorylase B"/>
    <property type="match status" value="2"/>
</dbReference>
<evidence type="ECO:0008006" key="5">
    <source>
        <dbReference type="Google" id="ProtNLM"/>
    </source>
</evidence>
<keyword evidence="1" id="KW-0328">Glycosyltransferase</keyword>
<proteinExistence type="predicted"/>
<keyword evidence="4" id="KW-1185">Reference proteome</keyword>
<name>A0A315ERJ8_9BURK</name>
<gene>
    <name evidence="3" type="ORF">B9Z44_07675</name>
</gene>
<organism evidence="3 4">
    <name type="scientific">Limnohabitans curvus</name>
    <dbReference type="NCBI Taxonomy" id="323423"/>
    <lineage>
        <taxon>Bacteria</taxon>
        <taxon>Pseudomonadati</taxon>
        <taxon>Pseudomonadota</taxon>
        <taxon>Betaproteobacteria</taxon>
        <taxon>Burkholderiales</taxon>
        <taxon>Comamonadaceae</taxon>
        <taxon>Limnohabitans</taxon>
    </lineage>
</organism>
<evidence type="ECO:0000256" key="1">
    <source>
        <dbReference type="ARBA" id="ARBA00022676"/>
    </source>
</evidence>
<dbReference type="PANTHER" id="PTHR30160">
    <property type="entry name" value="TETRAACYLDISACCHARIDE 4'-KINASE-RELATED"/>
    <property type="match status" value="1"/>
</dbReference>
<keyword evidence="2" id="KW-0808">Transferase</keyword>
<protein>
    <recommendedName>
        <fullName evidence="5">Glycosyl transferase</fullName>
    </recommendedName>
</protein>
<dbReference type="GO" id="GO:0005829">
    <property type="term" value="C:cytosol"/>
    <property type="evidence" value="ECO:0007669"/>
    <property type="project" value="TreeGrafter"/>
</dbReference>
<dbReference type="AlphaFoldDB" id="A0A315ERJ8"/>
<dbReference type="EMBL" id="NESP01000001">
    <property type="protein sequence ID" value="PUE59458.1"/>
    <property type="molecule type" value="Genomic_DNA"/>
</dbReference>
<dbReference type="Pfam" id="PF01075">
    <property type="entry name" value="Glyco_transf_9"/>
    <property type="match status" value="1"/>
</dbReference>
<evidence type="ECO:0000313" key="4">
    <source>
        <dbReference type="Proteomes" id="UP000251341"/>
    </source>
</evidence>
<dbReference type="SUPFAM" id="SSF53756">
    <property type="entry name" value="UDP-Glycosyltransferase/glycogen phosphorylase"/>
    <property type="match status" value="1"/>
</dbReference>
<dbReference type="RefSeq" id="WP_108402107.1">
    <property type="nucleotide sequence ID" value="NZ_NESP01000001.1"/>
</dbReference>
<evidence type="ECO:0000313" key="3">
    <source>
        <dbReference type="EMBL" id="PUE59458.1"/>
    </source>
</evidence>
<comment type="caution">
    <text evidence="3">The sequence shown here is derived from an EMBL/GenBank/DDBJ whole genome shotgun (WGS) entry which is preliminary data.</text>
</comment>
<dbReference type="GO" id="GO:0009244">
    <property type="term" value="P:lipopolysaccharide core region biosynthetic process"/>
    <property type="evidence" value="ECO:0007669"/>
    <property type="project" value="TreeGrafter"/>
</dbReference>
<dbReference type="Proteomes" id="UP000251341">
    <property type="component" value="Unassembled WGS sequence"/>
</dbReference>
<accession>A0A315ERJ8</accession>
<evidence type="ECO:0000256" key="2">
    <source>
        <dbReference type="ARBA" id="ARBA00022679"/>
    </source>
</evidence>
<reference evidence="3 4" key="1">
    <citation type="submission" date="2017-04" db="EMBL/GenBank/DDBJ databases">
        <title>Unexpected and diverse lifestyles within the genus Limnohabitans.</title>
        <authorList>
            <person name="Kasalicky V."/>
            <person name="Mehrshad M."/>
            <person name="Andrei S.-A."/>
            <person name="Salcher M."/>
            <person name="Kratochvilova H."/>
            <person name="Simek K."/>
            <person name="Ghai R."/>
        </authorList>
    </citation>
    <scope>NUCLEOTIDE SEQUENCE [LARGE SCALE GENOMIC DNA]</scope>
    <source>
        <strain evidence="3 4">MWH-C5</strain>
    </source>
</reference>
<sequence>MKKRLLILSHDNKIGDAIVVTGLFKQLHAHWPDCDIGVLCGASNAALYRHHPEVKWLHVSASRNVFARMWASLKARMTRYDMVVHFGLDLANPSVQIVLNMVNAKQRFLFLKHPTKPLPNDVVMEGDWGYSTHGTAQHYSARHLRFLQTLGATPGPYHYDIRLGEHTAAAKPSDTGLLMVVNSQSSAANKSFSLPWLQQFVHAVYTQHPHIHMQLLSASPALEVAMHEMFNTQSDRVHVTPFAATVTPSLASIQNADVVVSPDTYAVHAASAWNKPVIALYEPSVLSVDSWEPLSDTYAQIIAPTGKAVSDIGVPEVMKALAHLLANPKSRERVFLK</sequence>